<dbReference type="InterPro" id="IPR048884">
    <property type="entry name" value="Nup120_helical"/>
</dbReference>
<evidence type="ECO:0000256" key="1">
    <source>
        <dbReference type="ARBA" id="ARBA00004123"/>
    </source>
</evidence>
<evidence type="ECO:0000259" key="6">
    <source>
        <dbReference type="Pfam" id="PF21486"/>
    </source>
</evidence>
<gene>
    <name evidence="8" type="ORF">VHEMI06438</name>
</gene>
<feature type="domain" description="Nucleoporin nup120-like HEAT repeat" evidence="7">
    <location>
        <begin position="831"/>
        <end position="999"/>
    </location>
</feature>
<proteinExistence type="predicted"/>
<dbReference type="GO" id="GO:0017056">
    <property type="term" value="F:structural constituent of nuclear pore"/>
    <property type="evidence" value="ECO:0007669"/>
    <property type="project" value="TreeGrafter"/>
</dbReference>
<evidence type="ECO:0000256" key="3">
    <source>
        <dbReference type="ARBA" id="ARBA00023242"/>
    </source>
</evidence>
<dbReference type="STRING" id="1531966.A0A0A1TJ74"/>
<evidence type="ECO:0000256" key="4">
    <source>
        <dbReference type="SAM" id="MobiDB-lite"/>
    </source>
</evidence>
<reference evidence="8 9" key="1">
    <citation type="journal article" date="2015" name="Genome Announc.">
        <title>Draft Genome Sequence and Gene Annotation of the Entomopathogenic Fungus Verticillium hemipterigenum.</title>
        <authorList>
            <person name="Horn F."/>
            <person name="Habel A."/>
            <person name="Scharf D.H."/>
            <person name="Dworschak J."/>
            <person name="Brakhage A.A."/>
            <person name="Guthke R."/>
            <person name="Hertweck C."/>
            <person name="Linde J."/>
        </authorList>
    </citation>
    <scope>NUCLEOTIDE SEQUENCE [LARGE SCALE GENOMIC DNA]</scope>
</reference>
<dbReference type="Pfam" id="PF11715">
    <property type="entry name" value="Beta-prop_Nup120_160"/>
    <property type="match status" value="1"/>
</dbReference>
<dbReference type="GO" id="GO:0005643">
    <property type="term" value="C:nuclear pore"/>
    <property type="evidence" value="ECO:0007669"/>
    <property type="project" value="TreeGrafter"/>
</dbReference>
<keyword evidence="2" id="KW-0813">Transport</keyword>
<dbReference type="Pfam" id="PF21486">
    <property type="entry name" value="NUP120_helical"/>
    <property type="match status" value="1"/>
</dbReference>
<dbReference type="EMBL" id="CDHN01000003">
    <property type="protein sequence ID" value="CEJ90670.1"/>
    <property type="molecule type" value="Genomic_DNA"/>
</dbReference>
<keyword evidence="3" id="KW-0539">Nucleus</keyword>
<comment type="subcellular location">
    <subcellularLocation>
        <location evidence="1">Nucleus</location>
    </subcellularLocation>
</comment>
<dbReference type="PANTHER" id="PTHR21286:SF0">
    <property type="entry name" value="NUCLEAR PORE COMPLEX PROTEIN NUP160"/>
    <property type="match status" value="1"/>
</dbReference>
<feature type="domain" description="Nucleoporin Nup120/160 beta-propeller" evidence="5">
    <location>
        <begin position="76"/>
        <end position="570"/>
    </location>
</feature>
<dbReference type="InterPro" id="IPR059141">
    <property type="entry name" value="Beta-prop_Nup120_160"/>
</dbReference>
<organism evidence="8 9">
    <name type="scientific">[Torrubiella] hemipterigena</name>
    <dbReference type="NCBI Taxonomy" id="1531966"/>
    <lineage>
        <taxon>Eukaryota</taxon>
        <taxon>Fungi</taxon>
        <taxon>Dikarya</taxon>
        <taxon>Ascomycota</taxon>
        <taxon>Pezizomycotina</taxon>
        <taxon>Sordariomycetes</taxon>
        <taxon>Hypocreomycetidae</taxon>
        <taxon>Hypocreales</taxon>
        <taxon>Clavicipitaceae</taxon>
        <taxon>Clavicipitaceae incertae sedis</taxon>
        <taxon>'Torrubiella' clade</taxon>
    </lineage>
</organism>
<evidence type="ECO:0000259" key="5">
    <source>
        <dbReference type="Pfam" id="PF11715"/>
    </source>
</evidence>
<dbReference type="Proteomes" id="UP000039046">
    <property type="component" value="Unassembled WGS sequence"/>
</dbReference>
<dbReference type="InterPro" id="IPR021717">
    <property type="entry name" value="Nucleoporin_Nup160"/>
</dbReference>
<evidence type="ECO:0000313" key="9">
    <source>
        <dbReference type="Proteomes" id="UP000039046"/>
    </source>
</evidence>
<protein>
    <submittedName>
        <fullName evidence="8">Putative Dna repair protein rad51</fullName>
    </submittedName>
</protein>
<name>A0A0A1TJ74_9HYPO</name>
<dbReference type="Pfam" id="PF23300">
    <property type="entry name" value="HEAT_Nup120"/>
    <property type="match status" value="1"/>
</dbReference>
<evidence type="ECO:0000313" key="8">
    <source>
        <dbReference type="EMBL" id="CEJ90670.1"/>
    </source>
</evidence>
<dbReference type="SUPFAM" id="SSF50969">
    <property type="entry name" value="YVTN repeat-like/Quinoprotein amine dehydrogenase"/>
    <property type="match status" value="1"/>
</dbReference>
<dbReference type="OrthoDB" id="67716at2759"/>
<accession>A0A0A1TJ74</accession>
<keyword evidence="9" id="KW-1185">Reference proteome</keyword>
<dbReference type="InterPro" id="IPR011044">
    <property type="entry name" value="Quino_amine_DH_bsu"/>
</dbReference>
<dbReference type="InterPro" id="IPR056548">
    <property type="entry name" value="HEAT_Nup120"/>
</dbReference>
<evidence type="ECO:0000256" key="2">
    <source>
        <dbReference type="ARBA" id="ARBA00022448"/>
    </source>
</evidence>
<dbReference type="AlphaFoldDB" id="A0A0A1TJ74"/>
<feature type="domain" description="Nucleoporin Nup120 helical" evidence="6">
    <location>
        <begin position="612"/>
        <end position="744"/>
    </location>
</feature>
<dbReference type="PANTHER" id="PTHR21286">
    <property type="entry name" value="NUCLEAR PORE COMPLEX PROTEIN NUP160"/>
    <property type="match status" value="1"/>
</dbReference>
<feature type="region of interest" description="Disordered" evidence="4">
    <location>
        <begin position="32"/>
        <end position="52"/>
    </location>
</feature>
<sequence>MDSGDTQFLFKETRLNLEPPAPASIVTIRVPSTSAQARSQRQRSADGASEEEAAFKQKNLASSSAIYHRQFHHGPRSFLWRVLEDGTLLSIRAIDIARENKGLDATLILNFHFTVPIQPSCVAFADPQEHDALCVFVLDTSCHLYTFTLRPEFFRKRTAVDIGLADLAKVQAPAGLGFKYPHRMVAVSSNTLLVTVNDGGMIRFDRNHADDPSSGKWKETFFNVQGWKQNLRSMLPFHGNHTIKYGRANMEYSTATSVLVSSLGLDDSLFALTVCLDHRIRIWNVQDGQILHTGDLLNADRNPQDIGKWTVDPSQSNLLQIVGESRGIRIAATYSPVGAGEFKFWKIVAKDSHKVTMEDMFPKLTLIPNTPSADIWTLADFALTSVTEGVISLWTLWKNNLTYRVQRLELDRERMEQNWHLRWDGVYSETGLVTAQTSGPCDPQDVTEKWLQLILQPGRFTKATLEAALAIYERGLGKSRDSGKGRGLAESICSVLGSTATLDRSSSGAMDYEQFRAASESQWRRFYRLLIELDKQRGEAICLCFDAHSEMAWVVCSDLVSAIRQCSAVEHIYHNLSMPYEDSQNQAALINSGLQFVDGFSDNYLQLCHAALRPELFEESPKTDLERIQYFSDKAGFWRGITDDDCAQIADVLGQNFGLVTNELYGKLIDLVLAPAATKGHSLQQPLTEFGRKLVMSATRDSLDLLWKICFSQLILLVHMEFEFDTEDEALHNRVDIGAVFRQLVGILRRLELLKWLSQTDISVPLFKPVKGAPQTKRGDEVQTVTALEANVDHLLGFSKNGDEFAPKSLTDLVANLCAPDSDIEVSPSLIQCSLVKRERADLANDLTPFCDQSPFSVYVQGRVALALKDFGSAALSFRRAAIGMSNENAKLDRHSGGLLDDTEWALLNCGLARYYSHIVALYDSQRAYSYVVEFGRLAMQFTGASPDNNVVKAEMLTRLFNATLSTSQFELAHTTLLSIKDQALKQSSLRQLVDKMCDTSHNNDLVALPFPGMQQQVDDFLSKRCKGSMDVVDGAQYHQILYSWRIKRRNYRGAAWVLLDRIQKLKLAGEGDRFAGDDVLDTPVTRQYLLLINALSCVDAKQAWIFDEGVPGENSKRKVVSLADVRKQYQDELDRIAAIQNNQFGFEADDVMEIV</sequence>
<evidence type="ECO:0000259" key="7">
    <source>
        <dbReference type="Pfam" id="PF23300"/>
    </source>
</evidence>
<dbReference type="HOGENOM" id="CLU_003258_0_0_1"/>